<sequence>MGCINSKRLVAGVSPVHGSATRAEHDGSAIVEPPTSRFPSEEIGVWVERRGVSVFGGVGYGIGKGMEDWKGWRGGSRFEGGVVQFWGRLEGGWGLGFGLREGEWFGFGEGCEGGWVTVLVRKRDTVWWGCYGGVAMEVEVVGKKKKRLERERGRFWGERRKKGF</sequence>
<dbReference type="Proteomes" id="UP000634136">
    <property type="component" value="Unassembled WGS sequence"/>
</dbReference>
<dbReference type="EMBL" id="JAAIUW010000002">
    <property type="protein sequence ID" value="KAF7841778.1"/>
    <property type="molecule type" value="Genomic_DNA"/>
</dbReference>
<proteinExistence type="predicted"/>
<dbReference type="AlphaFoldDB" id="A0A834X9T7"/>
<gene>
    <name evidence="1" type="ORF">G2W53_004076</name>
</gene>
<name>A0A834X9T7_9FABA</name>
<organism evidence="1 2">
    <name type="scientific">Senna tora</name>
    <dbReference type="NCBI Taxonomy" id="362788"/>
    <lineage>
        <taxon>Eukaryota</taxon>
        <taxon>Viridiplantae</taxon>
        <taxon>Streptophyta</taxon>
        <taxon>Embryophyta</taxon>
        <taxon>Tracheophyta</taxon>
        <taxon>Spermatophyta</taxon>
        <taxon>Magnoliopsida</taxon>
        <taxon>eudicotyledons</taxon>
        <taxon>Gunneridae</taxon>
        <taxon>Pentapetalae</taxon>
        <taxon>rosids</taxon>
        <taxon>fabids</taxon>
        <taxon>Fabales</taxon>
        <taxon>Fabaceae</taxon>
        <taxon>Caesalpinioideae</taxon>
        <taxon>Cassia clade</taxon>
        <taxon>Senna</taxon>
    </lineage>
</organism>
<evidence type="ECO:0000313" key="2">
    <source>
        <dbReference type="Proteomes" id="UP000634136"/>
    </source>
</evidence>
<reference evidence="1" key="1">
    <citation type="submission" date="2020-09" db="EMBL/GenBank/DDBJ databases">
        <title>Genome-Enabled Discovery of Anthraquinone Biosynthesis in Senna tora.</title>
        <authorList>
            <person name="Kang S.-H."/>
            <person name="Pandey R.P."/>
            <person name="Lee C.-M."/>
            <person name="Sim J.-S."/>
            <person name="Jeong J.-T."/>
            <person name="Choi B.-S."/>
            <person name="Jung M."/>
            <person name="Ginzburg D."/>
            <person name="Zhao K."/>
            <person name="Won S.Y."/>
            <person name="Oh T.-J."/>
            <person name="Yu Y."/>
            <person name="Kim N.-H."/>
            <person name="Lee O.R."/>
            <person name="Lee T.-H."/>
            <person name="Bashyal P."/>
            <person name="Kim T.-S."/>
            <person name="Lee W.-H."/>
            <person name="Kawkins C."/>
            <person name="Kim C.-K."/>
            <person name="Kim J.S."/>
            <person name="Ahn B.O."/>
            <person name="Rhee S.Y."/>
            <person name="Sohng J.K."/>
        </authorList>
    </citation>
    <scope>NUCLEOTIDE SEQUENCE</scope>
    <source>
        <tissue evidence="1">Leaf</tissue>
    </source>
</reference>
<evidence type="ECO:0000313" key="1">
    <source>
        <dbReference type="EMBL" id="KAF7841778.1"/>
    </source>
</evidence>
<comment type="caution">
    <text evidence="1">The sequence shown here is derived from an EMBL/GenBank/DDBJ whole genome shotgun (WGS) entry which is preliminary data.</text>
</comment>
<protein>
    <submittedName>
        <fullName evidence="1">Uncharacterized protein</fullName>
    </submittedName>
</protein>
<keyword evidence="2" id="KW-1185">Reference proteome</keyword>
<accession>A0A834X9T7</accession>